<evidence type="ECO:0000256" key="1">
    <source>
        <dbReference type="SAM" id="SignalP"/>
    </source>
</evidence>
<proteinExistence type="predicted"/>
<keyword evidence="3" id="KW-1185">Reference proteome</keyword>
<dbReference type="Proteomes" id="UP000799428">
    <property type="component" value="Unassembled WGS sequence"/>
</dbReference>
<evidence type="ECO:0008006" key="4">
    <source>
        <dbReference type="Google" id="ProtNLM"/>
    </source>
</evidence>
<protein>
    <recommendedName>
        <fullName evidence="4">Secreted protein</fullName>
    </recommendedName>
</protein>
<dbReference type="AlphaFoldDB" id="A0A6G1JQL0"/>
<accession>A0A6G1JQL0</accession>
<dbReference type="EMBL" id="MU005792">
    <property type="protein sequence ID" value="KAF2702828.1"/>
    <property type="molecule type" value="Genomic_DNA"/>
</dbReference>
<gene>
    <name evidence="2" type="ORF">K504DRAFT_190563</name>
</gene>
<name>A0A6G1JQL0_9PLEO</name>
<evidence type="ECO:0000313" key="3">
    <source>
        <dbReference type="Proteomes" id="UP000799428"/>
    </source>
</evidence>
<keyword evidence="1" id="KW-0732">Signal</keyword>
<feature type="chain" id="PRO_5026320737" description="Secreted protein" evidence="1">
    <location>
        <begin position="26"/>
        <end position="145"/>
    </location>
</feature>
<feature type="signal peptide" evidence="1">
    <location>
        <begin position="1"/>
        <end position="25"/>
    </location>
</feature>
<reference evidence="2" key="1">
    <citation type="journal article" date="2020" name="Stud. Mycol.">
        <title>101 Dothideomycetes genomes: a test case for predicting lifestyles and emergence of pathogens.</title>
        <authorList>
            <person name="Haridas S."/>
            <person name="Albert R."/>
            <person name="Binder M."/>
            <person name="Bloem J."/>
            <person name="Labutti K."/>
            <person name="Salamov A."/>
            <person name="Andreopoulos B."/>
            <person name="Baker S."/>
            <person name="Barry K."/>
            <person name="Bills G."/>
            <person name="Bluhm B."/>
            <person name="Cannon C."/>
            <person name="Castanera R."/>
            <person name="Culley D."/>
            <person name="Daum C."/>
            <person name="Ezra D."/>
            <person name="Gonzalez J."/>
            <person name="Henrissat B."/>
            <person name="Kuo A."/>
            <person name="Liang C."/>
            <person name="Lipzen A."/>
            <person name="Lutzoni F."/>
            <person name="Magnuson J."/>
            <person name="Mondo S."/>
            <person name="Nolan M."/>
            <person name="Ohm R."/>
            <person name="Pangilinan J."/>
            <person name="Park H.-J."/>
            <person name="Ramirez L."/>
            <person name="Alfaro M."/>
            <person name="Sun H."/>
            <person name="Tritt A."/>
            <person name="Yoshinaga Y."/>
            <person name="Zwiers L.-H."/>
            <person name="Turgeon B."/>
            <person name="Goodwin S."/>
            <person name="Spatafora J."/>
            <person name="Crous P."/>
            <person name="Grigoriev I."/>
        </authorList>
    </citation>
    <scope>NUCLEOTIDE SEQUENCE</scope>
    <source>
        <strain evidence="2">CBS 279.74</strain>
    </source>
</reference>
<evidence type="ECO:0000313" key="2">
    <source>
        <dbReference type="EMBL" id="KAF2702828.1"/>
    </source>
</evidence>
<organism evidence="2 3">
    <name type="scientific">Pleomassaria siparia CBS 279.74</name>
    <dbReference type="NCBI Taxonomy" id="1314801"/>
    <lineage>
        <taxon>Eukaryota</taxon>
        <taxon>Fungi</taxon>
        <taxon>Dikarya</taxon>
        <taxon>Ascomycota</taxon>
        <taxon>Pezizomycotina</taxon>
        <taxon>Dothideomycetes</taxon>
        <taxon>Pleosporomycetidae</taxon>
        <taxon>Pleosporales</taxon>
        <taxon>Pleomassariaceae</taxon>
        <taxon>Pleomassaria</taxon>
    </lineage>
</organism>
<sequence length="145" mass="16782">MPSQNWPLTYLPTLLLSLIFELSLELQPLFTRRPAGIYRLASGIAGAPMNSDCCMFCLFCLHFSSMVNQEAWKIRGAQLAKTVVATWLADERVNCFLLLHLFQQQAKSTHRARRLQHPHRRSILLLLRPIHPKQNIPRRHISVRC</sequence>